<evidence type="ECO:0000313" key="2">
    <source>
        <dbReference type="Proteomes" id="UP000009131"/>
    </source>
</evidence>
<gene>
    <name evidence="1" type="primary">Mo01433</name>
    <name evidence="1" type="ORF">E5Q_01433</name>
</gene>
<accession>G7DW91</accession>
<reference evidence="1 2" key="2">
    <citation type="journal article" date="2012" name="Open Biol.">
        <title>Characteristics of nucleosomes and linker DNA regions on the genome of the basidiomycete Mixia osmundae revealed by mono- and dinucleosome mapping.</title>
        <authorList>
            <person name="Nishida H."/>
            <person name="Kondo S."/>
            <person name="Matsumoto T."/>
            <person name="Suzuki Y."/>
            <person name="Yoshikawa H."/>
            <person name="Taylor T.D."/>
            <person name="Sugiyama J."/>
        </authorList>
    </citation>
    <scope>NUCLEOTIDE SEQUENCE [LARGE SCALE GENOMIC DNA]</scope>
    <source>
        <strain evidence="2">CBS 9802 / IAM 14324 / JCM 22182 / KY 12970</strain>
    </source>
</reference>
<dbReference type="EMBL" id="BABT02000047">
    <property type="protein sequence ID" value="GAA94779.1"/>
    <property type="molecule type" value="Genomic_DNA"/>
</dbReference>
<proteinExistence type="predicted"/>
<sequence>MIGMLPFDLAEIFIDVRPEKFKNNIVYCTDQTRLSGVDCTAFVAQGFPDEVAFRVMQDIPLEAVNEPVGAAQILSHCCKIFATIDVNVGFTRRFWRFRSISSYVLCDWQILEDAQRRTDCAGWIPNRSEQDGCLVKGSLMIAHTEYSAALLKLVQRFALIARVTVKAEAILTIDQNLEGIGGLQFDDKGRKALHDSEAECVFCLSMKDAENIPDLANSVM</sequence>
<keyword evidence="2" id="KW-1185">Reference proteome</keyword>
<dbReference type="InParanoid" id="G7DW91"/>
<name>G7DW91_MIXOS</name>
<evidence type="ECO:0000313" key="1">
    <source>
        <dbReference type="EMBL" id="GAA94779.1"/>
    </source>
</evidence>
<dbReference type="HOGENOM" id="CLU_1256312_0_0_1"/>
<organism evidence="1 2">
    <name type="scientific">Mixia osmundae (strain CBS 9802 / IAM 14324 / JCM 22182 / KY 12970)</name>
    <dbReference type="NCBI Taxonomy" id="764103"/>
    <lineage>
        <taxon>Eukaryota</taxon>
        <taxon>Fungi</taxon>
        <taxon>Dikarya</taxon>
        <taxon>Basidiomycota</taxon>
        <taxon>Pucciniomycotina</taxon>
        <taxon>Mixiomycetes</taxon>
        <taxon>Mixiales</taxon>
        <taxon>Mixiaceae</taxon>
        <taxon>Mixia</taxon>
    </lineage>
</organism>
<dbReference type="Proteomes" id="UP000009131">
    <property type="component" value="Unassembled WGS sequence"/>
</dbReference>
<reference evidence="1 2" key="1">
    <citation type="journal article" date="2011" name="J. Gen. Appl. Microbiol.">
        <title>Draft genome sequencing of the enigmatic basidiomycete Mixia osmundae.</title>
        <authorList>
            <person name="Nishida H."/>
            <person name="Nagatsuka Y."/>
            <person name="Sugiyama J."/>
        </authorList>
    </citation>
    <scope>NUCLEOTIDE SEQUENCE [LARGE SCALE GENOMIC DNA]</scope>
    <source>
        <strain evidence="2">CBS 9802 / IAM 14324 / JCM 22182 / KY 12970</strain>
    </source>
</reference>
<protein>
    <submittedName>
        <fullName evidence="1">Uncharacterized protein</fullName>
    </submittedName>
</protein>
<dbReference type="AlphaFoldDB" id="G7DW91"/>
<comment type="caution">
    <text evidence="1">The sequence shown here is derived from an EMBL/GenBank/DDBJ whole genome shotgun (WGS) entry which is preliminary data.</text>
</comment>